<keyword evidence="4" id="KW-0378">Hydrolase</keyword>
<dbReference type="FunFam" id="1.10.720.60:FF:000007">
    <property type="entry name" value="Enolase-phosphatase E1"/>
    <property type="match status" value="1"/>
</dbReference>
<evidence type="ECO:0000256" key="2">
    <source>
        <dbReference type="ARBA" id="ARBA00022605"/>
    </source>
</evidence>
<dbReference type="PANTHER" id="PTHR20371:SF1">
    <property type="entry name" value="ENOLASE-PHOSPHATASE E1"/>
    <property type="match status" value="1"/>
</dbReference>
<dbReference type="Pfam" id="PF00702">
    <property type="entry name" value="Hydrolase"/>
    <property type="match status" value="1"/>
</dbReference>
<dbReference type="InterPro" id="IPR023214">
    <property type="entry name" value="HAD_sf"/>
</dbReference>
<dbReference type="Gene3D" id="3.40.50.1000">
    <property type="entry name" value="HAD superfamily/HAD-like"/>
    <property type="match status" value="1"/>
</dbReference>
<dbReference type="NCBIfam" id="TIGR01691">
    <property type="entry name" value="enolase-ppase"/>
    <property type="match status" value="1"/>
</dbReference>
<proteinExistence type="predicted"/>
<dbReference type="PANTHER" id="PTHR20371">
    <property type="entry name" value="ENOLASE-PHOSPHATASE E1"/>
    <property type="match status" value="1"/>
</dbReference>
<keyword evidence="3" id="KW-0479">Metal-binding</keyword>
<dbReference type="Gene3D" id="1.10.720.60">
    <property type="match status" value="1"/>
</dbReference>
<name>A0A1B8GTA7_9PEZI</name>
<reference evidence="8 9" key="1">
    <citation type="submission" date="2016-03" db="EMBL/GenBank/DDBJ databases">
        <title>Comparative genomics of Pseudogymnoascus destructans, the fungus causing white-nose syndrome of bats.</title>
        <authorList>
            <person name="Palmer J.M."/>
            <person name="Drees K.P."/>
            <person name="Foster J.T."/>
            <person name="Lindner D.L."/>
        </authorList>
    </citation>
    <scope>NUCLEOTIDE SEQUENCE [LARGE SCALE GENOMIC DNA]</scope>
    <source>
        <strain evidence="8 9">UAMH 10579</strain>
    </source>
</reference>
<dbReference type="InterPro" id="IPR023943">
    <property type="entry name" value="Enolase-ppase_E1"/>
</dbReference>
<dbReference type="AlphaFoldDB" id="A0A1B8GTA7"/>
<evidence type="ECO:0000256" key="3">
    <source>
        <dbReference type="ARBA" id="ARBA00022723"/>
    </source>
</evidence>
<evidence type="ECO:0000256" key="5">
    <source>
        <dbReference type="ARBA" id="ARBA00022842"/>
    </source>
</evidence>
<dbReference type="CDD" id="cd01629">
    <property type="entry name" value="HAD_EP"/>
    <property type="match status" value="1"/>
</dbReference>
<keyword evidence="9" id="KW-1185">Reference proteome</keyword>
<reference evidence="9" key="2">
    <citation type="journal article" date="2018" name="Nat. Commun.">
        <title>Extreme sensitivity to ultraviolet light in the fungal pathogen causing white-nose syndrome of bats.</title>
        <authorList>
            <person name="Palmer J.M."/>
            <person name="Drees K.P."/>
            <person name="Foster J.T."/>
            <person name="Lindner D.L."/>
        </authorList>
    </citation>
    <scope>NUCLEOTIDE SEQUENCE [LARGE SCALE GENOMIC DNA]</scope>
    <source>
        <strain evidence="9">UAMH 10579</strain>
    </source>
</reference>
<dbReference type="STRING" id="342668.A0A1B8GTA7"/>
<dbReference type="GO" id="GO:0000287">
    <property type="term" value="F:magnesium ion binding"/>
    <property type="evidence" value="ECO:0007669"/>
    <property type="project" value="InterPro"/>
</dbReference>
<evidence type="ECO:0000256" key="1">
    <source>
        <dbReference type="ARBA" id="ARBA00022490"/>
    </source>
</evidence>
<dbReference type="EMBL" id="KV460214">
    <property type="protein sequence ID" value="OBT99066.2"/>
    <property type="molecule type" value="Genomic_DNA"/>
</dbReference>
<protein>
    <submittedName>
        <fullName evidence="8">Enolase-phosphatase E1</fullName>
    </submittedName>
</protein>
<dbReference type="RefSeq" id="XP_018132799.2">
    <property type="nucleotide sequence ID" value="XM_018271835.2"/>
</dbReference>
<organism evidence="8 9">
    <name type="scientific">Pseudogymnoascus verrucosus</name>
    <dbReference type="NCBI Taxonomy" id="342668"/>
    <lineage>
        <taxon>Eukaryota</taxon>
        <taxon>Fungi</taxon>
        <taxon>Dikarya</taxon>
        <taxon>Ascomycota</taxon>
        <taxon>Pezizomycotina</taxon>
        <taxon>Leotiomycetes</taxon>
        <taxon>Thelebolales</taxon>
        <taxon>Thelebolaceae</taxon>
        <taxon>Pseudogymnoascus</taxon>
    </lineage>
</organism>
<evidence type="ECO:0000256" key="7">
    <source>
        <dbReference type="ARBA" id="ARBA00023242"/>
    </source>
</evidence>
<keyword evidence="7" id="KW-0539">Nucleus</keyword>
<dbReference type="Proteomes" id="UP000091956">
    <property type="component" value="Unassembled WGS sequence"/>
</dbReference>
<evidence type="ECO:0000313" key="9">
    <source>
        <dbReference type="Proteomes" id="UP000091956"/>
    </source>
</evidence>
<evidence type="ECO:0000256" key="6">
    <source>
        <dbReference type="ARBA" id="ARBA00023167"/>
    </source>
</evidence>
<sequence length="314" mass="34755">MQTIGLTASTLLAVIPNNTEFSGTASILSCSWIKLSIKQKYVVNRQKGIELIVPLYTVLKLLRRGRMAVATGKIDVPGIQGVILDIEGTICPISFVKDVLFPYALESLPGVLETSWDSPSLAPFRDAFPAEHRGSPSALLSHVQDLMAKDVKIAYLKSLQGHLWLTGYQSGALRCPLFPDVAPAIRQWHAQGKKILIYSSGSVAAQKLLLQYTTETENGGDLREFIEGWYDTVNAGMKNEESSYQKILEEERKKGVEINADAWVFFSDNFKEVEAADKAGMKTVLTVRPGNAEVPGDELEKYRVAERFDNVNFV</sequence>
<dbReference type="InterPro" id="IPR036412">
    <property type="entry name" value="HAD-like_sf"/>
</dbReference>
<gene>
    <name evidence="8" type="primary">UTR4</name>
    <name evidence="8" type="ORF">VE01_02325</name>
</gene>
<accession>A0A1B8GTA7</accession>
<dbReference type="SUPFAM" id="SSF56784">
    <property type="entry name" value="HAD-like"/>
    <property type="match status" value="1"/>
</dbReference>
<keyword evidence="2" id="KW-0028">Amino-acid biosynthesis</keyword>
<dbReference type="GeneID" id="28835711"/>
<dbReference type="SFLD" id="SFLDS00003">
    <property type="entry name" value="Haloacid_Dehalogenase"/>
    <property type="match status" value="1"/>
</dbReference>
<keyword evidence="6" id="KW-0486">Methionine biosynthesis</keyword>
<dbReference type="SFLD" id="SFLDG01133">
    <property type="entry name" value="C1.5.4:_Enolase-phosphatase_Li"/>
    <property type="match status" value="1"/>
</dbReference>
<keyword evidence="1" id="KW-0963">Cytoplasm</keyword>
<evidence type="ECO:0000256" key="4">
    <source>
        <dbReference type="ARBA" id="ARBA00022801"/>
    </source>
</evidence>
<dbReference type="GO" id="GO:0019509">
    <property type="term" value="P:L-methionine salvage from methylthioadenosine"/>
    <property type="evidence" value="ECO:0007669"/>
    <property type="project" value="InterPro"/>
</dbReference>
<keyword evidence="5" id="KW-0460">Magnesium</keyword>
<dbReference type="SFLD" id="SFLDG01129">
    <property type="entry name" value="C1.5:_HAD__Beta-PGM__Phosphata"/>
    <property type="match status" value="1"/>
</dbReference>
<dbReference type="GO" id="GO:0043874">
    <property type="term" value="F:acireductone synthase activity"/>
    <property type="evidence" value="ECO:0007669"/>
    <property type="project" value="InterPro"/>
</dbReference>
<evidence type="ECO:0000313" key="8">
    <source>
        <dbReference type="EMBL" id="OBT99066.2"/>
    </source>
</evidence>